<proteinExistence type="predicted"/>
<organism evidence="1 2">
    <name type="scientific">Acinetobacter sichuanensis</name>
    <dbReference type="NCBI Taxonomy" id="2136183"/>
    <lineage>
        <taxon>Bacteria</taxon>
        <taxon>Pseudomonadati</taxon>
        <taxon>Pseudomonadota</taxon>
        <taxon>Gammaproteobacteria</taxon>
        <taxon>Moraxellales</taxon>
        <taxon>Moraxellaceae</taxon>
        <taxon>Acinetobacter</taxon>
    </lineage>
</organism>
<accession>A0ABV7BIU8</accession>
<dbReference type="RefSeq" id="WP_171405198.1">
    <property type="nucleotide sequence ID" value="NZ_JBHRSF010000103.1"/>
</dbReference>
<dbReference type="Gene3D" id="3.40.50.300">
    <property type="entry name" value="P-loop containing nucleotide triphosphate hydrolases"/>
    <property type="match status" value="1"/>
</dbReference>
<gene>
    <name evidence="1" type="ORF">ACFODO_18180</name>
</gene>
<protein>
    <submittedName>
        <fullName evidence="1">Uncharacterized protein</fullName>
    </submittedName>
</protein>
<dbReference type="InterPro" id="IPR027417">
    <property type="entry name" value="P-loop_NTPase"/>
</dbReference>
<keyword evidence="2" id="KW-1185">Reference proteome</keyword>
<sequence length="53" mass="6353">MYNNHCVVFNPKFEADPTWQEFVAKKDECTLHINIGWRDNPWFPESLSNQHFA</sequence>
<evidence type="ECO:0000313" key="1">
    <source>
        <dbReference type="EMBL" id="MFC2997143.1"/>
    </source>
</evidence>
<evidence type="ECO:0000313" key="2">
    <source>
        <dbReference type="Proteomes" id="UP001595455"/>
    </source>
</evidence>
<dbReference type="Proteomes" id="UP001595455">
    <property type="component" value="Unassembled WGS sequence"/>
</dbReference>
<reference evidence="2" key="1">
    <citation type="journal article" date="2019" name="Int. J. Syst. Evol. Microbiol.">
        <title>The Global Catalogue of Microorganisms (GCM) 10K type strain sequencing project: providing services to taxonomists for standard genome sequencing and annotation.</title>
        <authorList>
            <consortium name="The Broad Institute Genomics Platform"/>
            <consortium name="The Broad Institute Genome Sequencing Center for Infectious Disease"/>
            <person name="Wu L."/>
            <person name="Ma J."/>
        </authorList>
    </citation>
    <scope>NUCLEOTIDE SEQUENCE [LARGE SCALE GENOMIC DNA]</scope>
    <source>
        <strain evidence="2">KCTC 62575</strain>
    </source>
</reference>
<dbReference type="EMBL" id="JBHRSF010000103">
    <property type="protein sequence ID" value="MFC2997143.1"/>
    <property type="molecule type" value="Genomic_DNA"/>
</dbReference>
<comment type="caution">
    <text evidence="1">The sequence shown here is derived from an EMBL/GenBank/DDBJ whole genome shotgun (WGS) entry which is preliminary data.</text>
</comment>
<name>A0ABV7BIU8_9GAMM</name>